<keyword evidence="4" id="KW-1185">Reference proteome</keyword>
<dbReference type="EMBL" id="JBHSFN010000003">
    <property type="protein sequence ID" value="MFC4585738.1"/>
    <property type="molecule type" value="Genomic_DNA"/>
</dbReference>
<evidence type="ECO:0000259" key="2">
    <source>
        <dbReference type="Pfam" id="PF14028"/>
    </source>
</evidence>
<feature type="compositionally biased region" description="Basic and acidic residues" evidence="1">
    <location>
        <begin position="360"/>
        <end position="392"/>
    </location>
</feature>
<dbReference type="NCBIfam" id="NF045556">
    <property type="entry name" value="TbtD_PbtD_pyrid"/>
    <property type="match status" value="1"/>
</dbReference>
<feature type="region of interest" description="Disordered" evidence="1">
    <location>
        <begin position="342"/>
        <end position="392"/>
    </location>
</feature>
<sequence>MEWRSIHVYYYEADKDALILEGVRPLFRRLAGQVGAMSFTRHWRRGPHLRLNVRAGAATFEKVVRPAAEEVIGGFLARRPSVRRRDPEAELPAHRRLAELEGDQGPLTPWHPDNSLRVAPYDRREDVLGNPETADLLADFHAGTTELAFGMIEEVSGPARLALGFNLMIATAHALSGAGITKAFVSFRSHAEGFLCGFPEGAGLRPAWDEHYARNADALVDRVDAVVATLADGRRNVPFVGEWVTTLTPYRGRAGLLVRDGLVPMGDTAPAEGGLAGLSPFHRRLFGDPRWERTRVSADFLRYRLMLNLTYLYLTRLGVAPAERFLLCHLAANAVEDRYDVSASVPTGPSVPTEPAPHAAPREAALREAAPREPAPREAAPREPAPREASSR</sequence>
<gene>
    <name evidence="3" type="ORF">ACFO8L_06635</name>
</gene>
<dbReference type="InterPro" id="IPR023809">
    <property type="entry name" value="Thiopep_bacteriocin_synth_dom"/>
</dbReference>
<evidence type="ECO:0000313" key="3">
    <source>
        <dbReference type="EMBL" id="MFC4585738.1"/>
    </source>
</evidence>
<comment type="caution">
    <text evidence="3">The sequence shown here is derived from an EMBL/GenBank/DDBJ whole genome shotgun (WGS) entry which is preliminary data.</text>
</comment>
<dbReference type="InterPro" id="IPR054643">
    <property type="entry name" value="TbtD_PbtD_pyrid"/>
</dbReference>
<dbReference type="Pfam" id="PF14028">
    <property type="entry name" value="Lant_dehydr_C"/>
    <property type="match status" value="1"/>
</dbReference>
<feature type="domain" description="Thiopeptide-type bacteriocin biosynthesis" evidence="2">
    <location>
        <begin position="3"/>
        <end position="335"/>
    </location>
</feature>
<accession>A0ABV9E8W8</accession>
<protein>
    <submittedName>
        <fullName evidence="3">Thiopeptide maturation pyridine synthase</fullName>
    </submittedName>
</protein>
<evidence type="ECO:0000256" key="1">
    <source>
        <dbReference type="SAM" id="MobiDB-lite"/>
    </source>
</evidence>
<organism evidence="3 4">
    <name type="scientific">Sphaerisporangium corydalis</name>
    <dbReference type="NCBI Taxonomy" id="1441875"/>
    <lineage>
        <taxon>Bacteria</taxon>
        <taxon>Bacillati</taxon>
        <taxon>Actinomycetota</taxon>
        <taxon>Actinomycetes</taxon>
        <taxon>Streptosporangiales</taxon>
        <taxon>Streptosporangiaceae</taxon>
        <taxon>Sphaerisporangium</taxon>
    </lineage>
</organism>
<reference evidence="4" key="1">
    <citation type="journal article" date="2019" name="Int. J. Syst. Evol. Microbiol.">
        <title>The Global Catalogue of Microorganisms (GCM) 10K type strain sequencing project: providing services to taxonomists for standard genome sequencing and annotation.</title>
        <authorList>
            <consortium name="The Broad Institute Genomics Platform"/>
            <consortium name="The Broad Institute Genome Sequencing Center for Infectious Disease"/>
            <person name="Wu L."/>
            <person name="Ma J."/>
        </authorList>
    </citation>
    <scope>NUCLEOTIDE SEQUENCE [LARGE SCALE GENOMIC DNA]</scope>
    <source>
        <strain evidence="4">CCUG 49560</strain>
    </source>
</reference>
<dbReference type="Proteomes" id="UP001595891">
    <property type="component" value="Unassembled WGS sequence"/>
</dbReference>
<name>A0ABV9E8W8_9ACTN</name>
<dbReference type="RefSeq" id="WP_262841274.1">
    <property type="nucleotide sequence ID" value="NZ_JANZYP010000004.1"/>
</dbReference>
<proteinExistence type="predicted"/>
<evidence type="ECO:0000313" key="4">
    <source>
        <dbReference type="Proteomes" id="UP001595891"/>
    </source>
</evidence>